<feature type="region of interest" description="Disordered" evidence="1">
    <location>
        <begin position="1"/>
        <end position="32"/>
    </location>
</feature>
<feature type="region of interest" description="Disordered" evidence="1">
    <location>
        <begin position="284"/>
        <end position="304"/>
    </location>
</feature>
<organism evidence="3 4">
    <name type="scientific">Reticulomyxa filosa</name>
    <dbReference type="NCBI Taxonomy" id="46433"/>
    <lineage>
        <taxon>Eukaryota</taxon>
        <taxon>Sar</taxon>
        <taxon>Rhizaria</taxon>
        <taxon>Retaria</taxon>
        <taxon>Foraminifera</taxon>
        <taxon>Monothalamids</taxon>
        <taxon>Reticulomyxidae</taxon>
        <taxon>Reticulomyxa</taxon>
    </lineage>
</organism>
<name>X6MV21_RETFI</name>
<dbReference type="AlphaFoldDB" id="X6MV21"/>
<dbReference type="CDD" id="cd22676">
    <property type="entry name" value="FHA_SNIP1_DDL-like"/>
    <property type="match status" value="1"/>
</dbReference>
<feature type="region of interest" description="Disordered" evidence="1">
    <location>
        <begin position="73"/>
        <end position="113"/>
    </location>
</feature>
<dbReference type="SMART" id="SM00240">
    <property type="entry name" value="FHA"/>
    <property type="match status" value="1"/>
</dbReference>
<dbReference type="InterPro" id="IPR050923">
    <property type="entry name" value="Cell_Proc_Reg/RNA_Proc"/>
</dbReference>
<evidence type="ECO:0000313" key="3">
    <source>
        <dbReference type="EMBL" id="ETO17307.1"/>
    </source>
</evidence>
<proteinExistence type="predicted"/>
<dbReference type="Pfam" id="PF00498">
    <property type="entry name" value="FHA"/>
    <property type="match status" value="1"/>
</dbReference>
<dbReference type="PROSITE" id="PS50006">
    <property type="entry name" value="FHA_DOMAIN"/>
    <property type="match status" value="1"/>
</dbReference>
<evidence type="ECO:0000256" key="1">
    <source>
        <dbReference type="SAM" id="MobiDB-lite"/>
    </source>
</evidence>
<dbReference type="EMBL" id="ASPP01016911">
    <property type="protein sequence ID" value="ETO17307.1"/>
    <property type="molecule type" value="Genomic_DNA"/>
</dbReference>
<dbReference type="InterPro" id="IPR008984">
    <property type="entry name" value="SMAD_FHA_dom_sf"/>
</dbReference>
<accession>X6MV21</accession>
<feature type="domain" description="FHA" evidence="2">
    <location>
        <begin position="178"/>
        <end position="255"/>
    </location>
</feature>
<dbReference type="PANTHER" id="PTHR23308">
    <property type="entry name" value="NUCLEAR INHIBITOR OF PROTEIN PHOSPHATASE-1"/>
    <property type="match status" value="1"/>
</dbReference>
<protein>
    <recommendedName>
        <fullName evidence="2">FHA domain-containing protein</fullName>
    </recommendedName>
</protein>
<feature type="compositionally biased region" description="Basic and acidic residues" evidence="1">
    <location>
        <begin position="91"/>
        <end position="113"/>
    </location>
</feature>
<keyword evidence="4" id="KW-1185">Reference proteome</keyword>
<gene>
    <name evidence="3" type="ORF">RFI_20021</name>
</gene>
<sequence>MKQSPFLVRGKETQSVKTESHEIHAPDPCQDLGLDHDLGHIIDLEKTDTKQEAKKKPKLAKFGQTKKFYPLFKKNLSKKKKKKTGSTQNDAKIKNENKEDDKNEKEEEKKKLKADFKPSGALLKDKRTQKVLNNVRNGVKLEYTEVSEGCLPTRKWRWYVFKGNDEIETLHLHRQSHYLIGRDERVCDIVCRHPSASKQHCVLQYRMVDEHVPKKKLTDKQSIEGDFEDIVRKAQKPYLMDLNSRHGTFINGMKLDGMRFYELLNKDVIKIGLSSRTYIMMSEDSAKSQKKKTDNQNDDNPQQTEQANDKYLICEDIKQLFFCRLLLFFITFSATIQNLKFNLCQKSYLIKKARTTNTKHLINNKQNKYFVDFICSSKNKRTYGNTFVNIFKLEI</sequence>
<comment type="caution">
    <text evidence="3">The sequence shown here is derived from an EMBL/GenBank/DDBJ whole genome shotgun (WGS) entry which is preliminary data.</text>
</comment>
<reference evidence="3 4" key="1">
    <citation type="journal article" date="2013" name="Curr. Biol.">
        <title>The Genome of the Foraminiferan Reticulomyxa filosa.</title>
        <authorList>
            <person name="Glockner G."/>
            <person name="Hulsmann N."/>
            <person name="Schleicher M."/>
            <person name="Noegel A.A."/>
            <person name="Eichinger L."/>
            <person name="Gallinger C."/>
            <person name="Pawlowski J."/>
            <person name="Sierra R."/>
            <person name="Euteneuer U."/>
            <person name="Pillet L."/>
            <person name="Moustafa A."/>
            <person name="Platzer M."/>
            <person name="Groth M."/>
            <person name="Szafranski K."/>
            <person name="Schliwa M."/>
        </authorList>
    </citation>
    <scope>NUCLEOTIDE SEQUENCE [LARGE SCALE GENOMIC DNA]</scope>
</reference>
<evidence type="ECO:0000313" key="4">
    <source>
        <dbReference type="Proteomes" id="UP000023152"/>
    </source>
</evidence>
<feature type="compositionally biased region" description="Basic and acidic residues" evidence="1">
    <location>
        <begin position="9"/>
        <end position="25"/>
    </location>
</feature>
<dbReference type="SUPFAM" id="SSF49879">
    <property type="entry name" value="SMAD/FHA domain"/>
    <property type="match status" value="1"/>
</dbReference>
<feature type="compositionally biased region" description="Basic residues" evidence="1">
    <location>
        <begin position="75"/>
        <end position="84"/>
    </location>
</feature>
<dbReference type="InterPro" id="IPR000253">
    <property type="entry name" value="FHA_dom"/>
</dbReference>
<feature type="compositionally biased region" description="Basic and acidic residues" evidence="1">
    <location>
        <begin position="284"/>
        <end position="295"/>
    </location>
</feature>
<evidence type="ECO:0000259" key="2">
    <source>
        <dbReference type="PROSITE" id="PS50006"/>
    </source>
</evidence>
<dbReference type="OrthoDB" id="444265at2759"/>
<dbReference type="Gene3D" id="2.60.200.20">
    <property type="match status" value="1"/>
</dbReference>
<dbReference type="Proteomes" id="UP000023152">
    <property type="component" value="Unassembled WGS sequence"/>
</dbReference>